<evidence type="ECO:0000256" key="1">
    <source>
        <dbReference type="SAM" id="MobiDB-lite"/>
    </source>
</evidence>
<dbReference type="EMBL" id="JABSNP010000002">
    <property type="protein sequence ID" value="NRT17733.1"/>
    <property type="molecule type" value="Genomic_DNA"/>
</dbReference>
<evidence type="ECO:0000313" key="3">
    <source>
        <dbReference type="Proteomes" id="UP000779507"/>
    </source>
</evidence>
<organism evidence="2 3">
    <name type="scientific">Hymenobacter caeli</name>
    <dbReference type="NCBI Taxonomy" id="2735894"/>
    <lineage>
        <taxon>Bacteria</taxon>
        <taxon>Pseudomonadati</taxon>
        <taxon>Bacteroidota</taxon>
        <taxon>Cytophagia</taxon>
        <taxon>Cytophagales</taxon>
        <taxon>Hymenobacteraceae</taxon>
        <taxon>Hymenobacter</taxon>
    </lineage>
</organism>
<keyword evidence="3" id="KW-1185">Reference proteome</keyword>
<evidence type="ECO:0000313" key="2">
    <source>
        <dbReference type="EMBL" id="NRT17733.1"/>
    </source>
</evidence>
<sequence>MFSLASLLSLVGARLPGAPALGPGPAHTAGSNQALNVCLPHAFVGYPAHEPLRPAAAASRAVAVPEVAAAVPGAAAPGRAATPAVAALPLKTVVVDLANNRMLIATTHPNGQAIHAVNLTTGASSLFFVPPAIAGALATRLVGLALDCVHDCLYYMLNDSPAPSPTNHLRRVRLDGTHDAPVRTTDASAPPAVDLAGNHQLLAAARADGSGPAGPLPGPDATGLGSGPLPTVGTTLADAITATSAVLGGFAALDGDGIRRGIVYSAFAAHPTLGNGTRVEIGSGPGGFSRSINLSSDTTYYVRAYATGAAGTVYGNTVMFKTLAPLAAAIVPRPGGSRHGGTATVVATGGSAPYTHSWRNTTAGVTLAQAGATVLGLSAGCYTVTVTDSTGATTTASTVVL</sequence>
<dbReference type="RefSeq" id="WP_173808510.1">
    <property type="nucleotide sequence ID" value="NZ_JABSNP010000002.1"/>
</dbReference>
<proteinExistence type="predicted"/>
<name>A0ABX2FLM1_9BACT</name>
<dbReference type="Proteomes" id="UP000779507">
    <property type="component" value="Unassembled WGS sequence"/>
</dbReference>
<comment type="caution">
    <text evidence="2">The sequence shown here is derived from an EMBL/GenBank/DDBJ whole genome shotgun (WGS) entry which is preliminary data.</text>
</comment>
<accession>A0ABX2FLM1</accession>
<reference evidence="2 3" key="1">
    <citation type="submission" date="2020-05" db="EMBL/GenBank/DDBJ databases">
        <title>Genomic Encyclopedia of Type Strains, Phase IV (KMG-V): Genome sequencing to study the core and pangenomes of soil and plant-associated prokaryotes.</title>
        <authorList>
            <person name="Whitman W."/>
        </authorList>
    </citation>
    <scope>NUCLEOTIDE SEQUENCE [LARGE SCALE GENOMIC DNA]</scope>
    <source>
        <strain evidence="2 3">9A</strain>
    </source>
</reference>
<protein>
    <submittedName>
        <fullName evidence="2">Uncharacterized protein</fullName>
    </submittedName>
</protein>
<gene>
    <name evidence="2" type="ORF">HNP98_000540</name>
</gene>
<feature type="region of interest" description="Disordered" evidence="1">
    <location>
        <begin position="206"/>
        <end position="228"/>
    </location>
</feature>